<dbReference type="InterPro" id="IPR039430">
    <property type="entry name" value="Thymidylate_kin-like_dom"/>
</dbReference>
<dbReference type="EMBL" id="WYDN01000005">
    <property type="protein sequence ID" value="NAZ15943.1"/>
    <property type="molecule type" value="Genomic_DNA"/>
</dbReference>
<evidence type="ECO:0000313" key="3">
    <source>
        <dbReference type="Proteomes" id="UP000477543"/>
    </source>
</evidence>
<dbReference type="Proteomes" id="UP000477543">
    <property type="component" value="Unassembled WGS sequence"/>
</dbReference>
<name>A0A6L9G4N4_9MICC</name>
<sequence length="224" mass="24790">MATVTQQAAICGNPAYNIPRTLVIMGTDGAGKTTAAKEFARELERDGFTAQFAANVSGRRWLTRHSRAWGITFPTFTQDFIEAVIRTATVAANSMRASHINGLTVMDRHLYCQLVLRSVRGQPLGLLLPWLAHSSIQKPLVVVLDVDPQEAFDRVVAREDDFESMDYLNASRKEYLRLARENSWTIIDGSQPLPEVVTALRSLAGYPASQSRDRTVPSAGRDSL</sequence>
<dbReference type="AlphaFoldDB" id="A0A6L9G4N4"/>
<evidence type="ECO:0000259" key="1">
    <source>
        <dbReference type="Pfam" id="PF02223"/>
    </source>
</evidence>
<dbReference type="RefSeq" id="WP_161448492.1">
    <property type="nucleotide sequence ID" value="NZ_WYDN01000005.1"/>
</dbReference>
<dbReference type="InterPro" id="IPR027417">
    <property type="entry name" value="P-loop_NTPase"/>
</dbReference>
<feature type="domain" description="Thymidylate kinase-like" evidence="1">
    <location>
        <begin position="101"/>
        <end position="198"/>
    </location>
</feature>
<protein>
    <submittedName>
        <fullName evidence="2">AAA family ATPase</fullName>
    </submittedName>
</protein>
<comment type="caution">
    <text evidence="2">The sequence shown here is derived from an EMBL/GenBank/DDBJ whole genome shotgun (WGS) entry which is preliminary data.</text>
</comment>
<organism evidence="2 3">
    <name type="scientific">Glutamicibacter soli</name>
    <dbReference type="NCBI Taxonomy" id="453836"/>
    <lineage>
        <taxon>Bacteria</taxon>
        <taxon>Bacillati</taxon>
        <taxon>Actinomycetota</taxon>
        <taxon>Actinomycetes</taxon>
        <taxon>Micrococcales</taxon>
        <taxon>Micrococcaceae</taxon>
        <taxon>Glutamicibacter</taxon>
    </lineage>
</organism>
<gene>
    <name evidence="2" type="ORF">GT020_07660</name>
</gene>
<evidence type="ECO:0000313" key="2">
    <source>
        <dbReference type="EMBL" id="NAZ15943.1"/>
    </source>
</evidence>
<dbReference type="Gene3D" id="3.40.50.300">
    <property type="entry name" value="P-loop containing nucleotide triphosphate hydrolases"/>
    <property type="match status" value="1"/>
</dbReference>
<dbReference type="Pfam" id="PF02223">
    <property type="entry name" value="Thymidylate_kin"/>
    <property type="match status" value="1"/>
</dbReference>
<accession>A0A6L9G4N4</accession>
<reference evidence="2 3" key="1">
    <citation type="submission" date="2020-01" db="EMBL/GenBank/DDBJ databases">
        <title>Glutamicibacter soli M275.</title>
        <authorList>
            <person name="Meng X."/>
        </authorList>
    </citation>
    <scope>NUCLEOTIDE SEQUENCE [LARGE SCALE GENOMIC DNA]</scope>
    <source>
        <strain evidence="2 3">M275</strain>
    </source>
</reference>
<proteinExistence type="predicted"/>
<dbReference type="SUPFAM" id="SSF52540">
    <property type="entry name" value="P-loop containing nucleoside triphosphate hydrolases"/>
    <property type="match status" value="1"/>
</dbReference>